<dbReference type="InterPro" id="IPR032066">
    <property type="entry name" value="GP3_package"/>
</dbReference>
<evidence type="ECO:0008006" key="4">
    <source>
        <dbReference type="Google" id="ProtNLM"/>
    </source>
</evidence>
<proteinExistence type="predicted"/>
<dbReference type="Pfam" id="PF16677">
    <property type="entry name" value="GP3_package"/>
    <property type="match status" value="1"/>
</dbReference>
<sequence>MAAPKGNRFWEARSSHGRKPIFESPDDLWNACCEYFEWVEDNPLYETKAFAFQGAVTKETLPKMRAMTLSGLCLFLDIHEDTWRLYRAREDFIEVTTRAEKVIYDQKFSGAAADLLNANIIARDLGLKDRQEVEDVTPDKGDRDKRRSRIKELFNRGKSGSDT</sequence>
<dbReference type="EMBL" id="CVRY01000002">
    <property type="protein sequence ID" value="CRL61250.1"/>
    <property type="molecule type" value="Genomic_DNA"/>
</dbReference>
<evidence type="ECO:0000313" key="2">
    <source>
        <dbReference type="EMBL" id="CRL61250.1"/>
    </source>
</evidence>
<dbReference type="AlphaFoldDB" id="A0A0G4Q625"/>
<organism evidence="2 3">
    <name type="scientific">Proteus penneri</name>
    <dbReference type="NCBI Taxonomy" id="102862"/>
    <lineage>
        <taxon>Bacteria</taxon>
        <taxon>Pseudomonadati</taxon>
        <taxon>Pseudomonadota</taxon>
        <taxon>Gammaproteobacteria</taxon>
        <taxon>Enterobacterales</taxon>
        <taxon>Morganellaceae</taxon>
        <taxon>Proteus</taxon>
    </lineage>
</organism>
<name>A0A0G4Q625_9GAMM</name>
<dbReference type="Proteomes" id="UP000183920">
    <property type="component" value="Unassembled WGS sequence"/>
</dbReference>
<gene>
    <name evidence="2" type="ORF">BN1804_01385</name>
</gene>
<dbReference type="RefSeq" id="WP_036976889.1">
    <property type="nucleotide sequence ID" value="NZ_CVRY01000002.1"/>
</dbReference>
<accession>A0A0G4Q625</accession>
<feature type="region of interest" description="Disordered" evidence="1">
    <location>
        <begin position="132"/>
        <end position="163"/>
    </location>
</feature>
<reference evidence="3" key="1">
    <citation type="submission" date="2015-06" db="EMBL/GenBank/DDBJ databases">
        <authorList>
            <person name="Urmite Genomes"/>
        </authorList>
    </citation>
    <scope>NUCLEOTIDE SEQUENCE [LARGE SCALE GENOMIC DNA]</scope>
    <source>
        <strain evidence="3">CSUR P1867</strain>
    </source>
</reference>
<dbReference type="Gene3D" id="1.10.132.80">
    <property type="match status" value="1"/>
</dbReference>
<protein>
    <recommendedName>
        <fullName evidence="4">DNA-packaging protein gp3</fullName>
    </recommendedName>
</protein>
<evidence type="ECO:0000313" key="3">
    <source>
        <dbReference type="Proteomes" id="UP000183920"/>
    </source>
</evidence>
<evidence type="ECO:0000256" key="1">
    <source>
        <dbReference type="SAM" id="MobiDB-lite"/>
    </source>
</evidence>